<protein>
    <submittedName>
        <fullName evidence="2">Uncharacterized protein</fullName>
    </submittedName>
</protein>
<evidence type="ECO:0000313" key="2">
    <source>
        <dbReference type="EMBL" id="KAK9751943.1"/>
    </source>
</evidence>
<feature type="compositionally biased region" description="Acidic residues" evidence="1">
    <location>
        <begin position="73"/>
        <end position="93"/>
    </location>
</feature>
<dbReference type="EMBL" id="JASPKY010000024">
    <property type="protein sequence ID" value="KAK9751943.1"/>
    <property type="molecule type" value="Genomic_DNA"/>
</dbReference>
<feature type="compositionally biased region" description="Basic and acidic residues" evidence="1">
    <location>
        <begin position="62"/>
        <end position="72"/>
    </location>
</feature>
<proteinExistence type="predicted"/>
<keyword evidence="3" id="KW-1185">Reference proteome</keyword>
<dbReference type="AlphaFoldDB" id="A0AAW1MUH4"/>
<organism evidence="2 3">
    <name type="scientific">Popillia japonica</name>
    <name type="common">Japanese beetle</name>
    <dbReference type="NCBI Taxonomy" id="7064"/>
    <lineage>
        <taxon>Eukaryota</taxon>
        <taxon>Metazoa</taxon>
        <taxon>Ecdysozoa</taxon>
        <taxon>Arthropoda</taxon>
        <taxon>Hexapoda</taxon>
        <taxon>Insecta</taxon>
        <taxon>Pterygota</taxon>
        <taxon>Neoptera</taxon>
        <taxon>Endopterygota</taxon>
        <taxon>Coleoptera</taxon>
        <taxon>Polyphaga</taxon>
        <taxon>Scarabaeiformia</taxon>
        <taxon>Scarabaeidae</taxon>
        <taxon>Rutelinae</taxon>
        <taxon>Popillia</taxon>
    </lineage>
</organism>
<feature type="region of interest" description="Disordered" evidence="1">
    <location>
        <begin position="50"/>
        <end position="105"/>
    </location>
</feature>
<dbReference type="Proteomes" id="UP001458880">
    <property type="component" value="Unassembled WGS sequence"/>
</dbReference>
<accession>A0AAW1MUH4</accession>
<sequence length="119" mass="13810">MVTALRCLGILCAAYKDCEKMSDNPGPSKRVRYDDPDFERTFLKWSEECGDEYSDEEEVDESYWKMSEHDSNSDDETNEVELDEIIQDEDPEESQMQKEGVSENISSVTKSYYLNLPLN</sequence>
<name>A0AAW1MUH4_POPJA</name>
<comment type="caution">
    <text evidence="2">The sequence shown here is derived from an EMBL/GenBank/DDBJ whole genome shotgun (WGS) entry which is preliminary data.</text>
</comment>
<evidence type="ECO:0000313" key="3">
    <source>
        <dbReference type="Proteomes" id="UP001458880"/>
    </source>
</evidence>
<reference evidence="2 3" key="1">
    <citation type="journal article" date="2024" name="BMC Genomics">
        <title>De novo assembly and annotation of Popillia japonica's genome with initial clues to its potential as an invasive pest.</title>
        <authorList>
            <person name="Cucini C."/>
            <person name="Boschi S."/>
            <person name="Funari R."/>
            <person name="Cardaioli E."/>
            <person name="Iannotti N."/>
            <person name="Marturano G."/>
            <person name="Paoli F."/>
            <person name="Bruttini M."/>
            <person name="Carapelli A."/>
            <person name="Frati F."/>
            <person name="Nardi F."/>
        </authorList>
    </citation>
    <scope>NUCLEOTIDE SEQUENCE [LARGE SCALE GENOMIC DNA]</scope>
    <source>
        <strain evidence="2">DMR45628</strain>
    </source>
</reference>
<evidence type="ECO:0000256" key="1">
    <source>
        <dbReference type="SAM" id="MobiDB-lite"/>
    </source>
</evidence>
<gene>
    <name evidence="2" type="ORF">QE152_g4628</name>
</gene>
<feature type="compositionally biased region" description="Acidic residues" evidence="1">
    <location>
        <begin position="50"/>
        <end position="61"/>
    </location>
</feature>